<gene>
    <name evidence="1" type="ORF">IAA19_08350</name>
</gene>
<evidence type="ECO:0000313" key="1">
    <source>
        <dbReference type="EMBL" id="HIZ47008.1"/>
    </source>
</evidence>
<reference evidence="1" key="2">
    <citation type="submission" date="2021-04" db="EMBL/GenBank/DDBJ databases">
        <authorList>
            <person name="Gilroy R."/>
        </authorList>
    </citation>
    <scope>NUCLEOTIDE SEQUENCE</scope>
    <source>
        <strain evidence="1">ChiHjej12B11-14209</strain>
    </source>
</reference>
<proteinExistence type="predicted"/>
<dbReference type="SUPFAM" id="SSF56349">
    <property type="entry name" value="DNA breaking-rejoining enzymes"/>
    <property type="match status" value="1"/>
</dbReference>
<reference evidence="1" key="1">
    <citation type="journal article" date="2021" name="PeerJ">
        <title>Extensive microbial diversity within the chicken gut microbiome revealed by metagenomics and culture.</title>
        <authorList>
            <person name="Gilroy R."/>
            <person name="Ravi A."/>
            <person name="Getino M."/>
            <person name="Pursley I."/>
            <person name="Horton D.L."/>
            <person name="Alikhan N.F."/>
            <person name="Baker D."/>
            <person name="Gharbi K."/>
            <person name="Hall N."/>
            <person name="Watson M."/>
            <person name="Adriaenssens E.M."/>
            <person name="Foster-Nyarko E."/>
            <person name="Jarju S."/>
            <person name="Secka A."/>
            <person name="Antonio M."/>
            <person name="Oren A."/>
            <person name="Chaudhuri R.R."/>
            <person name="La Ragione R."/>
            <person name="Hildebrand F."/>
            <person name="Pallen M.J."/>
        </authorList>
    </citation>
    <scope>NUCLEOTIDE SEQUENCE</scope>
    <source>
        <strain evidence="1">ChiHjej12B11-14209</strain>
    </source>
</reference>
<dbReference type="Proteomes" id="UP000824062">
    <property type="component" value="Unassembled WGS sequence"/>
</dbReference>
<sequence length="219" mass="23981">MRPLAVQQWIDTMPRSVAQQSSQALRSILSYAVRYEAIGSNPLDADYVMPARSTSVERSRETLDVPGMLSLWGRVRGTWLEAPVLAMCFGGARVAESLGVRAGDVRLRRVTVGDVEVSVAVVFLRTQIRGAGVADDRLKNRWSVRPAIMPGSPGARMAELAAGRGEGWLVDDGDGGPVDKYALRRGWEPIQRDLGGLLMKNLRASWETALRWSLKLPPG</sequence>
<comment type="caution">
    <text evidence="1">The sequence shown here is derived from an EMBL/GenBank/DDBJ whole genome shotgun (WGS) entry which is preliminary data.</text>
</comment>
<evidence type="ECO:0000313" key="2">
    <source>
        <dbReference type="Proteomes" id="UP000824062"/>
    </source>
</evidence>
<dbReference type="AlphaFoldDB" id="A0A9D2EZT1"/>
<dbReference type="EMBL" id="DXBM01000067">
    <property type="protein sequence ID" value="HIZ47008.1"/>
    <property type="molecule type" value="Genomic_DNA"/>
</dbReference>
<dbReference type="InterPro" id="IPR011010">
    <property type="entry name" value="DNA_brk_join_enz"/>
</dbReference>
<protein>
    <submittedName>
        <fullName evidence="1">Uncharacterized protein</fullName>
    </submittedName>
</protein>
<accession>A0A9D2EZT1</accession>
<dbReference type="GO" id="GO:0003677">
    <property type="term" value="F:DNA binding"/>
    <property type="evidence" value="ECO:0007669"/>
    <property type="project" value="InterPro"/>
</dbReference>
<name>A0A9D2EZT1_9ACTN</name>
<organism evidence="1 2">
    <name type="scientific">Candidatus Olsenella pullistercoris</name>
    <dbReference type="NCBI Taxonomy" id="2838712"/>
    <lineage>
        <taxon>Bacteria</taxon>
        <taxon>Bacillati</taxon>
        <taxon>Actinomycetota</taxon>
        <taxon>Coriobacteriia</taxon>
        <taxon>Coriobacteriales</taxon>
        <taxon>Atopobiaceae</taxon>
        <taxon>Olsenella</taxon>
    </lineage>
</organism>